<sequence>MNSSKRCHAEKVKRAISLFLRVKRITAHGGDFAKNRVLAIAQRMNSMLSGSSKAARRNNKNKTEGLGENHKTKTEGILGRRLRRAQYIVPPLTSTRTAGFLPFSGQKRGHKVSKPFSASSASFFFLLLSISEDPRPRSRILVAQKSELSFIDRGKGICSTIVEADAAVVEVRIGFADSIPVSGLVAFLLAGRELAGVRVQHLGAPLLCLHCKTQQSRCITMYKQKKRLGTLMVDFWNGRKESEGTTNLSRGRAGGKRKKQAWPFLVS</sequence>
<dbReference type="EMBL" id="JAINDJ010000003">
    <property type="protein sequence ID" value="KAG9451857.1"/>
    <property type="molecule type" value="Genomic_DNA"/>
</dbReference>
<keyword evidence="3" id="KW-1185">Reference proteome</keyword>
<reference evidence="2 3" key="1">
    <citation type="submission" date="2021-07" db="EMBL/GenBank/DDBJ databases">
        <title>The Aristolochia fimbriata genome: insights into angiosperm evolution, floral development and chemical biosynthesis.</title>
        <authorList>
            <person name="Jiao Y."/>
        </authorList>
    </citation>
    <scope>NUCLEOTIDE SEQUENCE [LARGE SCALE GENOMIC DNA]</scope>
    <source>
        <strain evidence="2">IBCAS-2021</strain>
        <tissue evidence="2">Leaf</tissue>
    </source>
</reference>
<evidence type="ECO:0000313" key="3">
    <source>
        <dbReference type="Proteomes" id="UP000825729"/>
    </source>
</evidence>
<protein>
    <recommendedName>
        <fullName evidence="4">Ribosomal protein S11</fullName>
    </recommendedName>
</protein>
<evidence type="ECO:0000313" key="2">
    <source>
        <dbReference type="EMBL" id="KAG9451857.1"/>
    </source>
</evidence>
<name>A0AAV7EW61_ARIFI</name>
<evidence type="ECO:0000256" key="1">
    <source>
        <dbReference type="SAM" id="MobiDB-lite"/>
    </source>
</evidence>
<dbReference type="Proteomes" id="UP000825729">
    <property type="component" value="Unassembled WGS sequence"/>
</dbReference>
<comment type="caution">
    <text evidence="2">The sequence shown here is derived from an EMBL/GenBank/DDBJ whole genome shotgun (WGS) entry which is preliminary data.</text>
</comment>
<dbReference type="AlphaFoldDB" id="A0AAV7EW61"/>
<evidence type="ECO:0008006" key="4">
    <source>
        <dbReference type="Google" id="ProtNLM"/>
    </source>
</evidence>
<organism evidence="2 3">
    <name type="scientific">Aristolochia fimbriata</name>
    <name type="common">White veined hardy Dutchman's pipe vine</name>
    <dbReference type="NCBI Taxonomy" id="158543"/>
    <lineage>
        <taxon>Eukaryota</taxon>
        <taxon>Viridiplantae</taxon>
        <taxon>Streptophyta</taxon>
        <taxon>Embryophyta</taxon>
        <taxon>Tracheophyta</taxon>
        <taxon>Spermatophyta</taxon>
        <taxon>Magnoliopsida</taxon>
        <taxon>Magnoliidae</taxon>
        <taxon>Piperales</taxon>
        <taxon>Aristolochiaceae</taxon>
        <taxon>Aristolochia</taxon>
    </lineage>
</organism>
<accession>A0AAV7EW61</accession>
<feature type="compositionally biased region" description="Basic and acidic residues" evidence="1">
    <location>
        <begin position="61"/>
        <end position="70"/>
    </location>
</feature>
<proteinExistence type="predicted"/>
<feature type="region of interest" description="Disordered" evidence="1">
    <location>
        <begin position="49"/>
        <end position="70"/>
    </location>
</feature>
<gene>
    <name evidence="2" type="ORF">H6P81_004761</name>
</gene>